<feature type="domain" description="UBE2O-like tandem tSH3-B" evidence="1">
    <location>
        <begin position="29"/>
        <end position="96"/>
    </location>
</feature>
<reference evidence="2" key="2">
    <citation type="submission" date="2019-01" db="UniProtKB">
        <authorList>
            <consortium name="EnsemblPlants"/>
        </authorList>
    </citation>
    <scope>IDENTIFICATION</scope>
    <source>
        <strain evidence="2">cv. Heinz 1706</strain>
    </source>
</reference>
<accession>A0A3Q7HNJ7</accession>
<dbReference type="PaxDb" id="4081-Solyc06g051140.2.1"/>
<dbReference type="Pfam" id="PF23046">
    <property type="entry name" value="tSH3-B_UBE2O"/>
    <property type="match status" value="1"/>
</dbReference>
<proteinExistence type="predicted"/>
<reference evidence="2" key="1">
    <citation type="journal article" date="2012" name="Nature">
        <title>The tomato genome sequence provides insights into fleshy fruit evolution.</title>
        <authorList>
            <consortium name="Tomato Genome Consortium"/>
        </authorList>
    </citation>
    <scope>NUCLEOTIDE SEQUENCE [LARGE SCALE GENOMIC DNA]</scope>
    <source>
        <strain evidence="2">cv. Heinz 1706</strain>
    </source>
</reference>
<protein>
    <recommendedName>
        <fullName evidence="1">UBE2O-like tandem tSH3-B domain-containing protein</fullName>
    </recommendedName>
</protein>
<dbReference type="InParanoid" id="A0A3Q7HNJ7"/>
<evidence type="ECO:0000313" key="3">
    <source>
        <dbReference type="Proteomes" id="UP000004994"/>
    </source>
</evidence>
<evidence type="ECO:0000313" key="2">
    <source>
        <dbReference type="EnsemblPlants" id="Solyc06g051140.3.1.1"/>
    </source>
</evidence>
<sequence length="111" mass="12607">MSVDLLEHDGSIFKNVSSRELKRVRGFTVGDYVVLGPWLGRIDDVFDNVTVMFDDGSVCKVMKADPLHLKPVGRNGLEDGHFPFYPGQRVKASFIVSFQEFQMVIWLIESK</sequence>
<evidence type="ECO:0000259" key="1">
    <source>
        <dbReference type="Pfam" id="PF23046"/>
    </source>
</evidence>
<name>A0A3Q7HNJ7_SOLLC</name>
<organism evidence="2">
    <name type="scientific">Solanum lycopersicum</name>
    <name type="common">Tomato</name>
    <name type="synonym">Lycopersicon esculentum</name>
    <dbReference type="NCBI Taxonomy" id="4081"/>
    <lineage>
        <taxon>Eukaryota</taxon>
        <taxon>Viridiplantae</taxon>
        <taxon>Streptophyta</taxon>
        <taxon>Embryophyta</taxon>
        <taxon>Tracheophyta</taxon>
        <taxon>Spermatophyta</taxon>
        <taxon>Magnoliopsida</taxon>
        <taxon>eudicotyledons</taxon>
        <taxon>Gunneridae</taxon>
        <taxon>Pentapetalae</taxon>
        <taxon>asterids</taxon>
        <taxon>lamiids</taxon>
        <taxon>Solanales</taxon>
        <taxon>Solanaceae</taxon>
        <taxon>Solanoideae</taxon>
        <taxon>Solaneae</taxon>
        <taxon>Solanum</taxon>
        <taxon>Solanum subgen. Lycopersicon</taxon>
    </lineage>
</organism>
<dbReference type="AlphaFoldDB" id="A0A3Q7HNJ7"/>
<dbReference type="Proteomes" id="UP000004994">
    <property type="component" value="Chromosome 6"/>
</dbReference>
<dbReference type="EnsemblPlants" id="Solyc06g051140.3.1">
    <property type="protein sequence ID" value="Solyc06g051140.3.1.1"/>
    <property type="gene ID" value="Solyc06g051140.3"/>
</dbReference>
<keyword evidence="3" id="KW-1185">Reference proteome</keyword>
<dbReference type="Gramene" id="Solyc06g051140.3.1">
    <property type="protein sequence ID" value="Solyc06g051140.3.1.1"/>
    <property type="gene ID" value="Solyc06g051140.3"/>
</dbReference>
<dbReference type="InterPro" id="IPR057735">
    <property type="entry name" value="UBE2O-like_tSH3-B"/>
</dbReference>
<dbReference type="STRING" id="4081.A0A3Q7HNJ7"/>